<organism evidence="4 5">
    <name type="scientific">Saccharopolyspora hordei</name>
    <dbReference type="NCBI Taxonomy" id="1838"/>
    <lineage>
        <taxon>Bacteria</taxon>
        <taxon>Bacillati</taxon>
        <taxon>Actinomycetota</taxon>
        <taxon>Actinomycetes</taxon>
        <taxon>Pseudonocardiales</taxon>
        <taxon>Pseudonocardiaceae</taxon>
        <taxon>Saccharopolyspora</taxon>
    </lineage>
</organism>
<dbReference type="AlphaFoldDB" id="A0A853AS40"/>
<dbReference type="PANTHER" id="PTHR33495:SF2">
    <property type="entry name" value="ANTI-SIGMA FACTOR ANTAGONIST TM_1081-RELATED"/>
    <property type="match status" value="1"/>
</dbReference>
<name>A0A853AS40_9PSEU</name>
<dbReference type="RefSeq" id="WP_246330470.1">
    <property type="nucleotide sequence ID" value="NZ_BAABFH010000001.1"/>
</dbReference>
<dbReference type="NCBIfam" id="TIGR00377">
    <property type="entry name" value="ant_ant_sig"/>
    <property type="match status" value="1"/>
</dbReference>
<dbReference type="Pfam" id="PF01740">
    <property type="entry name" value="STAS"/>
    <property type="match status" value="1"/>
</dbReference>
<dbReference type="GO" id="GO:0043856">
    <property type="term" value="F:anti-sigma factor antagonist activity"/>
    <property type="evidence" value="ECO:0007669"/>
    <property type="project" value="InterPro"/>
</dbReference>
<keyword evidence="5" id="KW-1185">Reference proteome</keyword>
<dbReference type="CDD" id="cd07043">
    <property type="entry name" value="STAS_anti-anti-sigma_factors"/>
    <property type="match status" value="1"/>
</dbReference>
<evidence type="ECO:0000256" key="1">
    <source>
        <dbReference type="ARBA" id="ARBA00009013"/>
    </source>
</evidence>
<dbReference type="EMBL" id="JACCFJ010000001">
    <property type="protein sequence ID" value="NYI84690.1"/>
    <property type="molecule type" value="Genomic_DNA"/>
</dbReference>
<gene>
    <name evidence="4" type="ORF">HNR68_003320</name>
</gene>
<dbReference type="InterPro" id="IPR003658">
    <property type="entry name" value="Anti-sigma_ant"/>
</dbReference>
<dbReference type="PROSITE" id="PS50801">
    <property type="entry name" value="STAS"/>
    <property type="match status" value="1"/>
</dbReference>
<proteinExistence type="inferred from homology"/>
<dbReference type="InterPro" id="IPR036513">
    <property type="entry name" value="STAS_dom_sf"/>
</dbReference>
<comment type="similarity">
    <text evidence="1 2">Belongs to the anti-sigma-factor antagonist family.</text>
</comment>
<dbReference type="Proteomes" id="UP000587002">
    <property type="component" value="Unassembled WGS sequence"/>
</dbReference>
<dbReference type="SUPFAM" id="SSF52091">
    <property type="entry name" value="SpoIIaa-like"/>
    <property type="match status" value="1"/>
</dbReference>
<evidence type="ECO:0000313" key="4">
    <source>
        <dbReference type="EMBL" id="NYI84690.1"/>
    </source>
</evidence>
<feature type="domain" description="STAS" evidence="3">
    <location>
        <begin position="19"/>
        <end position="121"/>
    </location>
</feature>
<sequence>MVGHQCPAALRLAVEWPAPGVVVVRIGGEIDLATVPRLTELIRQRLTAAALRSVVLDLSEVSFASSAAVELLLHVQRRADHRGVGLWVVPGTGAVLRLLSVVALRERFACRDNAAEAIDEACG</sequence>
<evidence type="ECO:0000256" key="2">
    <source>
        <dbReference type="RuleBase" id="RU003749"/>
    </source>
</evidence>
<comment type="caution">
    <text evidence="4">The sequence shown here is derived from an EMBL/GenBank/DDBJ whole genome shotgun (WGS) entry which is preliminary data.</text>
</comment>
<dbReference type="PANTHER" id="PTHR33495">
    <property type="entry name" value="ANTI-SIGMA FACTOR ANTAGONIST TM_1081-RELATED-RELATED"/>
    <property type="match status" value="1"/>
</dbReference>
<accession>A0A853AS40</accession>
<reference evidence="4 5" key="1">
    <citation type="submission" date="2020-07" db="EMBL/GenBank/DDBJ databases">
        <title>Sequencing the genomes of 1000 actinobacteria strains.</title>
        <authorList>
            <person name="Klenk H.-P."/>
        </authorList>
    </citation>
    <scope>NUCLEOTIDE SEQUENCE [LARGE SCALE GENOMIC DNA]</scope>
    <source>
        <strain evidence="4 5">DSM 44065</strain>
    </source>
</reference>
<evidence type="ECO:0000259" key="3">
    <source>
        <dbReference type="PROSITE" id="PS50801"/>
    </source>
</evidence>
<dbReference type="InterPro" id="IPR002645">
    <property type="entry name" value="STAS_dom"/>
</dbReference>
<dbReference type="Gene3D" id="3.30.750.24">
    <property type="entry name" value="STAS domain"/>
    <property type="match status" value="1"/>
</dbReference>
<protein>
    <recommendedName>
        <fullName evidence="2">Anti-sigma factor antagonist</fullName>
    </recommendedName>
</protein>
<evidence type="ECO:0000313" key="5">
    <source>
        <dbReference type="Proteomes" id="UP000587002"/>
    </source>
</evidence>